<dbReference type="EMBL" id="NEXH01000028">
    <property type="protein sequence ID" value="PSN94254.1"/>
    <property type="molecule type" value="Genomic_DNA"/>
</dbReference>
<dbReference type="GO" id="GO:0046961">
    <property type="term" value="F:proton-transporting ATPase activity, rotational mechanism"/>
    <property type="evidence" value="ECO:0007669"/>
    <property type="project" value="InterPro"/>
</dbReference>
<sequence length="212" mass="24673">MPRATNVRPTRMELLRIRRRIAIARKGLRLLKLKRQALILEFFRMSKEAAALRSDLRNKLRRAYESVRVAEMLVGPLRLEYESMRVPNISPLGVATKNVMGVRIPELSQSGAFDGAEHLLEMPASINQVVRVYRDLHLALLNVAEKETALRRLLLEIERTKRRSNAIENILIPRLEQNAKYIKFVFDEMERESFTKLKTVKRKMAQRGGEQR</sequence>
<comment type="function">
    <text evidence="4">Component of the A-type ATP synthase that produces ATP from ADP in the presence of a proton gradient across the membrane.</text>
</comment>
<evidence type="ECO:0000256" key="2">
    <source>
        <dbReference type="ARBA" id="ARBA00022448"/>
    </source>
</evidence>
<name>A0A2R6B6H0_9ARCH</name>
<gene>
    <name evidence="4" type="primary">atpD</name>
    <name evidence="6" type="ORF">B9Q06_09795</name>
</gene>
<evidence type="ECO:0000256" key="4">
    <source>
        <dbReference type="HAMAP-Rule" id="MF_00271"/>
    </source>
</evidence>
<dbReference type="GO" id="GO:0042777">
    <property type="term" value="P:proton motive force-driven plasma membrane ATP synthesis"/>
    <property type="evidence" value="ECO:0007669"/>
    <property type="project" value="UniProtKB-UniRule"/>
</dbReference>
<dbReference type="NCBIfam" id="TIGR00309">
    <property type="entry name" value="V_ATPase_subD"/>
    <property type="match status" value="1"/>
</dbReference>
<proteinExistence type="inferred from homology"/>
<dbReference type="HAMAP" id="MF_00271">
    <property type="entry name" value="ATP_synth_D_arch"/>
    <property type="match status" value="1"/>
</dbReference>
<evidence type="ECO:0000256" key="3">
    <source>
        <dbReference type="ARBA" id="ARBA00023065"/>
    </source>
</evidence>
<keyword evidence="4" id="KW-0375">Hydrogen ion transport</keyword>
<dbReference type="Proteomes" id="UP000241284">
    <property type="component" value="Unassembled WGS sequence"/>
</dbReference>
<keyword evidence="4" id="KW-0472">Membrane</keyword>
<evidence type="ECO:0000313" key="7">
    <source>
        <dbReference type="Proteomes" id="UP000241284"/>
    </source>
</evidence>
<organism evidence="6 7">
    <name type="scientific">Candidatus Marsarchaeota G2 archaeon ECH_B_2</name>
    <dbReference type="NCBI Taxonomy" id="1978160"/>
    <lineage>
        <taxon>Archaea</taxon>
        <taxon>Candidatus Marsarchaeota</taxon>
        <taxon>Candidatus Marsarchaeota group 2</taxon>
    </lineage>
</organism>
<evidence type="ECO:0000256" key="5">
    <source>
        <dbReference type="SAM" id="Coils"/>
    </source>
</evidence>
<comment type="similarity">
    <text evidence="1 4">Belongs to the V-ATPase D subunit family.</text>
</comment>
<protein>
    <recommendedName>
        <fullName evidence="4">A-type ATP synthase subunit D</fullName>
    </recommendedName>
</protein>
<evidence type="ECO:0000313" key="6">
    <source>
        <dbReference type="EMBL" id="PSN94254.1"/>
    </source>
</evidence>
<dbReference type="GO" id="GO:0005524">
    <property type="term" value="F:ATP binding"/>
    <property type="evidence" value="ECO:0007669"/>
    <property type="project" value="UniProtKB-UniRule"/>
</dbReference>
<feature type="coiled-coil region" evidence="5">
    <location>
        <begin position="143"/>
        <end position="170"/>
    </location>
</feature>
<comment type="caution">
    <text evidence="6">The sequence shown here is derived from an EMBL/GenBank/DDBJ whole genome shotgun (WGS) entry which is preliminary data.</text>
</comment>
<keyword evidence="3 4" id="KW-0406">Ion transport</keyword>
<dbReference type="GO" id="GO:0046933">
    <property type="term" value="F:proton-transporting ATP synthase activity, rotational mechanism"/>
    <property type="evidence" value="ECO:0007669"/>
    <property type="project" value="UniProtKB-UniRule"/>
</dbReference>
<keyword evidence="5" id="KW-0175">Coiled coil</keyword>
<dbReference type="PANTHER" id="PTHR11671">
    <property type="entry name" value="V-TYPE ATP SYNTHASE SUBUNIT D"/>
    <property type="match status" value="1"/>
</dbReference>
<evidence type="ECO:0000256" key="1">
    <source>
        <dbReference type="ARBA" id="ARBA00005850"/>
    </source>
</evidence>
<dbReference type="InterPro" id="IPR002699">
    <property type="entry name" value="V_ATPase_D"/>
</dbReference>
<keyword evidence="2 4" id="KW-0813">Transport</keyword>
<keyword evidence="4" id="KW-0066">ATP synthesis</keyword>
<accession>A0A2R6B6H0</accession>
<dbReference type="Gene3D" id="1.10.287.3240">
    <property type="match status" value="1"/>
</dbReference>
<comment type="subcellular location">
    <subcellularLocation>
        <location evidence="4">Cell membrane</location>
        <topology evidence="4">Peripheral membrane protein</topology>
    </subcellularLocation>
</comment>
<reference evidence="6 7" key="1">
    <citation type="submission" date="2017-04" db="EMBL/GenBank/DDBJ databases">
        <title>Novel microbial lineages endemic to geothermal iron-oxide mats fill important gaps in the evolutionary history of Archaea.</title>
        <authorList>
            <person name="Jay Z.J."/>
            <person name="Beam J.P."/>
            <person name="Dlakic M."/>
            <person name="Rusch D.B."/>
            <person name="Kozubal M.A."/>
            <person name="Inskeep W.P."/>
        </authorList>
    </citation>
    <scope>NUCLEOTIDE SEQUENCE [LARGE SCALE GENOMIC DNA]</scope>
    <source>
        <strain evidence="6">ECH_B_2</strain>
    </source>
</reference>
<dbReference type="AlphaFoldDB" id="A0A2R6B6H0"/>
<comment type="subunit">
    <text evidence="4">Has multiple subunits with at least A(3), B(3), C, D, E, F, H, I and proteolipid K(x).</text>
</comment>
<dbReference type="Pfam" id="PF01813">
    <property type="entry name" value="ATP-synt_D"/>
    <property type="match status" value="1"/>
</dbReference>
<keyword evidence="4" id="KW-1003">Cell membrane</keyword>
<dbReference type="GO" id="GO:0005886">
    <property type="term" value="C:plasma membrane"/>
    <property type="evidence" value="ECO:0007669"/>
    <property type="project" value="UniProtKB-SubCell"/>
</dbReference>